<gene>
    <name evidence="2" type="ORF">NCTC13532_04409</name>
</gene>
<protein>
    <recommendedName>
        <fullName evidence="4">DUF2188 domain-containing protein</fullName>
    </recommendedName>
</protein>
<feature type="compositionally biased region" description="Polar residues" evidence="1">
    <location>
        <begin position="60"/>
        <end position="69"/>
    </location>
</feature>
<dbReference type="RefSeq" id="WP_115622176.1">
    <property type="nucleotide sequence ID" value="NZ_UFVR01000004.1"/>
</dbReference>
<dbReference type="AlphaFoldDB" id="A0A381FQG2"/>
<proteinExistence type="predicted"/>
<sequence>MAEKKDVHVVPNPDGGWDAKREEAERASKHFEKKADAVEYGKDLARKDKVEFILHGRNGKIQNPNSYGNDPTPPKDKKK</sequence>
<reference evidence="2 3" key="1">
    <citation type="submission" date="2018-06" db="EMBL/GenBank/DDBJ databases">
        <authorList>
            <consortium name="Pathogen Informatics"/>
            <person name="Doyle S."/>
        </authorList>
    </citation>
    <scope>NUCLEOTIDE SEQUENCE [LARGE SCALE GENOMIC DNA]</scope>
    <source>
        <strain evidence="2 3">NCTC13532</strain>
    </source>
</reference>
<dbReference type="InterPro" id="IPR018691">
    <property type="entry name" value="DUF2188"/>
</dbReference>
<feature type="compositionally biased region" description="Basic and acidic residues" evidence="1">
    <location>
        <begin position="17"/>
        <end position="30"/>
    </location>
</feature>
<evidence type="ECO:0008006" key="4">
    <source>
        <dbReference type="Google" id="ProtNLM"/>
    </source>
</evidence>
<evidence type="ECO:0000256" key="1">
    <source>
        <dbReference type="SAM" id="MobiDB-lite"/>
    </source>
</evidence>
<dbReference type="Pfam" id="PF09954">
    <property type="entry name" value="DUF2188"/>
    <property type="match status" value="1"/>
</dbReference>
<evidence type="ECO:0000313" key="3">
    <source>
        <dbReference type="Proteomes" id="UP000254282"/>
    </source>
</evidence>
<accession>A0A381FQG2</accession>
<name>A0A381FQG2_9FLAO</name>
<feature type="region of interest" description="Disordered" evidence="1">
    <location>
        <begin position="1"/>
        <end position="30"/>
    </location>
</feature>
<dbReference type="Proteomes" id="UP000254282">
    <property type="component" value="Unassembled WGS sequence"/>
</dbReference>
<organism evidence="2 3">
    <name type="scientific">Chryseobacterium indoltheticum</name>
    <dbReference type="NCBI Taxonomy" id="254"/>
    <lineage>
        <taxon>Bacteria</taxon>
        <taxon>Pseudomonadati</taxon>
        <taxon>Bacteroidota</taxon>
        <taxon>Flavobacteriia</taxon>
        <taxon>Flavobacteriales</taxon>
        <taxon>Weeksellaceae</taxon>
        <taxon>Chryseobacterium group</taxon>
        <taxon>Chryseobacterium</taxon>
    </lineage>
</organism>
<dbReference type="EMBL" id="UFVR01000004">
    <property type="protein sequence ID" value="SUX48798.1"/>
    <property type="molecule type" value="Genomic_DNA"/>
</dbReference>
<feature type="region of interest" description="Disordered" evidence="1">
    <location>
        <begin position="55"/>
        <end position="79"/>
    </location>
</feature>
<evidence type="ECO:0000313" key="2">
    <source>
        <dbReference type="EMBL" id="SUX48798.1"/>
    </source>
</evidence>